<evidence type="ECO:0000259" key="6">
    <source>
        <dbReference type="SMART" id="SM00650"/>
    </source>
</evidence>
<keyword evidence="3 5" id="KW-0949">S-adenosyl-L-methionine</keyword>
<evidence type="ECO:0000313" key="7">
    <source>
        <dbReference type="EMBL" id="PIP56856.1"/>
    </source>
</evidence>
<evidence type="ECO:0000256" key="3">
    <source>
        <dbReference type="ARBA" id="ARBA00022691"/>
    </source>
</evidence>
<sequence length="280" mass="31792">MYTYSTYSNATKVKEIFGQLPIDPDKKKGQNFMINTTVVDRIMDVISSLVSKDTNVVEIGGGLGAFSVPLAHIANQYVVYEVDQFLQVLLAQQLKECPNARVELSNILDEKQLAFGSPETFVFGSLPYSITSPIFHKLIVEWSLQWQTGLFIIQKDVAEKITSVAPQSSYWNHFMGGFCMCKTLFTIPGSSFWPQPSVESSVLLCERRDLNISLDPKKWSVFLHKVHNTPRRQISAQFEVKDLDEALIDSEKRPQELESDQVYRLYKIVEGLSDQEPTNL</sequence>
<comment type="caution">
    <text evidence="7">The sequence shown here is derived from an EMBL/GenBank/DDBJ whole genome shotgun (WGS) entry which is preliminary data.</text>
</comment>
<feature type="binding site" evidence="5">
    <location>
        <position position="33"/>
    </location>
    <ligand>
        <name>S-adenosyl-L-methionine</name>
        <dbReference type="ChEBI" id="CHEBI:59789"/>
    </ligand>
</feature>
<feature type="binding site" evidence="5">
    <location>
        <position position="81"/>
    </location>
    <ligand>
        <name>S-adenosyl-L-methionine</name>
        <dbReference type="ChEBI" id="CHEBI:59789"/>
    </ligand>
</feature>
<organism evidence="7 8">
    <name type="scientific">candidate division WWE3 bacterium CG22_combo_CG10-13_8_21_14_all_39_12</name>
    <dbReference type="NCBI Taxonomy" id="1975094"/>
    <lineage>
        <taxon>Bacteria</taxon>
        <taxon>Katanobacteria</taxon>
    </lineage>
</organism>
<evidence type="ECO:0000256" key="1">
    <source>
        <dbReference type="ARBA" id="ARBA00022603"/>
    </source>
</evidence>
<dbReference type="SMART" id="SM00650">
    <property type="entry name" value="rADc"/>
    <property type="match status" value="1"/>
</dbReference>
<dbReference type="GO" id="GO:0003723">
    <property type="term" value="F:RNA binding"/>
    <property type="evidence" value="ECO:0007669"/>
    <property type="project" value="UniProtKB-UniRule"/>
</dbReference>
<dbReference type="InterPro" id="IPR020596">
    <property type="entry name" value="rRNA_Ade_Mease_Trfase_CS"/>
</dbReference>
<gene>
    <name evidence="7" type="ORF">COX05_00975</name>
</gene>
<dbReference type="EMBL" id="PCSU01000012">
    <property type="protein sequence ID" value="PIP56856.1"/>
    <property type="molecule type" value="Genomic_DNA"/>
</dbReference>
<keyword evidence="2 5" id="KW-0808">Transferase</keyword>
<dbReference type="PROSITE" id="PS01131">
    <property type="entry name" value="RRNA_A_DIMETH"/>
    <property type="match status" value="1"/>
</dbReference>
<protein>
    <recommendedName>
        <fullName evidence="6">Ribosomal RNA adenine methylase transferase N-terminal domain-containing protein</fullName>
    </recommendedName>
</protein>
<comment type="caution">
    <text evidence="5">Lacks conserved residue(s) required for the propagation of feature annotation.</text>
</comment>
<feature type="binding site" evidence="5">
    <location>
        <position position="31"/>
    </location>
    <ligand>
        <name>S-adenosyl-L-methionine</name>
        <dbReference type="ChEBI" id="CHEBI:59789"/>
    </ligand>
</feature>
<evidence type="ECO:0000256" key="4">
    <source>
        <dbReference type="ARBA" id="ARBA00022884"/>
    </source>
</evidence>
<feature type="binding site" evidence="5">
    <location>
        <position position="125"/>
    </location>
    <ligand>
        <name>S-adenosyl-L-methionine</name>
        <dbReference type="ChEBI" id="CHEBI:59789"/>
    </ligand>
</feature>
<evidence type="ECO:0000256" key="5">
    <source>
        <dbReference type="PROSITE-ProRule" id="PRU01026"/>
    </source>
</evidence>
<dbReference type="PROSITE" id="PS51689">
    <property type="entry name" value="SAM_RNA_A_N6_MT"/>
    <property type="match status" value="1"/>
</dbReference>
<dbReference type="InterPro" id="IPR029063">
    <property type="entry name" value="SAM-dependent_MTases_sf"/>
</dbReference>
<dbReference type="AlphaFoldDB" id="A0A2H0BGR3"/>
<dbReference type="PANTHER" id="PTHR11727">
    <property type="entry name" value="DIMETHYLADENOSINE TRANSFERASE"/>
    <property type="match status" value="1"/>
</dbReference>
<evidence type="ECO:0000256" key="2">
    <source>
        <dbReference type="ARBA" id="ARBA00022679"/>
    </source>
</evidence>
<dbReference type="SUPFAM" id="SSF53335">
    <property type="entry name" value="S-adenosyl-L-methionine-dependent methyltransferases"/>
    <property type="match status" value="1"/>
</dbReference>
<feature type="domain" description="Ribosomal RNA adenine methylase transferase N-terminal" evidence="6">
    <location>
        <begin position="38"/>
        <end position="209"/>
    </location>
</feature>
<keyword evidence="1 5" id="KW-0489">Methyltransferase</keyword>
<feature type="binding site" evidence="5">
    <location>
        <position position="60"/>
    </location>
    <ligand>
        <name>S-adenosyl-L-methionine</name>
        <dbReference type="ChEBI" id="CHEBI:59789"/>
    </ligand>
</feature>
<dbReference type="GO" id="GO:0005829">
    <property type="term" value="C:cytosol"/>
    <property type="evidence" value="ECO:0007669"/>
    <property type="project" value="TreeGrafter"/>
</dbReference>
<dbReference type="Pfam" id="PF00398">
    <property type="entry name" value="RrnaAD"/>
    <property type="match status" value="1"/>
</dbReference>
<dbReference type="InterPro" id="IPR020598">
    <property type="entry name" value="rRNA_Ade_methylase_Trfase_N"/>
</dbReference>
<evidence type="ECO:0000313" key="8">
    <source>
        <dbReference type="Proteomes" id="UP000228495"/>
    </source>
</evidence>
<dbReference type="GO" id="GO:0000179">
    <property type="term" value="F:rRNA (adenine-N6,N6-)-dimethyltransferase activity"/>
    <property type="evidence" value="ECO:0007669"/>
    <property type="project" value="UniProtKB-UniRule"/>
</dbReference>
<dbReference type="Gene3D" id="1.10.8.100">
    <property type="entry name" value="Ribosomal RNA adenine dimethylase-like, domain 2"/>
    <property type="match status" value="1"/>
</dbReference>
<proteinExistence type="inferred from homology"/>
<accession>A0A2H0BGR3</accession>
<reference evidence="7 8" key="1">
    <citation type="submission" date="2017-09" db="EMBL/GenBank/DDBJ databases">
        <title>Depth-based differentiation of microbial function through sediment-hosted aquifers and enrichment of novel symbionts in the deep terrestrial subsurface.</title>
        <authorList>
            <person name="Probst A.J."/>
            <person name="Ladd B."/>
            <person name="Jarett J.K."/>
            <person name="Geller-Mcgrath D.E."/>
            <person name="Sieber C.M."/>
            <person name="Emerson J.B."/>
            <person name="Anantharaman K."/>
            <person name="Thomas B.C."/>
            <person name="Malmstrom R."/>
            <person name="Stieglmeier M."/>
            <person name="Klingl A."/>
            <person name="Woyke T."/>
            <person name="Ryan C.M."/>
            <person name="Banfield J.F."/>
        </authorList>
    </citation>
    <scope>NUCLEOTIDE SEQUENCE [LARGE SCALE GENOMIC DNA]</scope>
    <source>
        <strain evidence="7">CG22_combo_CG10-13_8_21_14_all_39_12</strain>
    </source>
</reference>
<dbReference type="Proteomes" id="UP000228495">
    <property type="component" value="Unassembled WGS sequence"/>
</dbReference>
<name>A0A2H0BGR3_UNCKA</name>
<dbReference type="InterPro" id="IPR023165">
    <property type="entry name" value="rRNA_Ade_diMease-like_C"/>
</dbReference>
<comment type="similarity">
    <text evidence="5">Belongs to the class I-like SAM-binding methyltransferase superfamily. rRNA adenine N(6)-methyltransferase family.</text>
</comment>
<dbReference type="InterPro" id="IPR001737">
    <property type="entry name" value="KsgA/Erm"/>
</dbReference>
<keyword evidence="4 5" id="KW-0694">RNA-binding</keyword>
<dbReference type="PANTHER" id="PTHR11727:SF7">
    <property type="entry name" value="DIMETHYLADENOSINE TRANSFERASE-RELATED"/>
    <property type="match status" value="1"/>
</dbReference>
<dbReference type="Gene3D" id="3.40.50.150">
    <property type="entry name" value="Vaccinia Virus protein VP39"/>
    <property type="match status" value="1"/>
</dbReference>